<keyword evidence="3" id="KW-0804">Transcription</keyword>
<dbReference type="EMBL" id="AWVH01000033">
    <property type="protein sequence ID" value="ERJ92631.1"/>
    <property type="molecule type" value="Genomic_DNA"/>
</dbReference>
<dbReference type="InterPro" id="IPR036388">
    <property type="entry name" value="WH-like_DNA-bd_sf"/>
</dbReference>
<sequence>MHTNDKSVQATVYNILKNSIMRLQLKPGTAMSTQEIADKLHVSKTPVREAFIRLQREGLVEIFPQKQTVVSRIDLKRTAQERFIRESLECAVMEAVIENCSRKNLALLRENIEKQRRAREKKDYLLHILLDNEFHKLLFTIAGQPLCWETIDDISGNYARIRLMTVWTAETMDAVIAQHVQLLAVIERGNVEEAREYMKAHLGMLDTEMDGLLHKYPDFFKQENTENGVDCNMLLSL</sequence>
<dbReference type="Pfam" id="PF07729">
    <property type="entry name" value="FCD"/>
    <property type="match status" value="1"/>
</dbReference>
<dbReference type="PROSITE" id="PS50949">
    <property type="entry name" value="HTH_GNTR"/>
    <property type="match status" value="1"/>
</dbReference>
<dbReference type="PANTHER" id="PTHR43537">
    <property type="entry name" value="TRANSCRIPTIONAL REGULATOR, GNTR FAMILY"/>
    <property type="match status" value="1"/>
</dbReference>
<evidence type="ECO:0000313" key="6">
    <source>
        <dbReference type="Proteomes" id="UP000016649"/>
    </source>
</evidence>
<dbReference type="Proteomes" id="UP000016649">
    <property type="component" value="Unassembled WGS sequence"/>
</dbReference>
<dbReference type="SMART" id="SM00345">
    <property type="entry name" value="HTH_GNTR"/>
    <property type="match status" value="1"/>
</dbReference>
<name>A0ABN0NYJ3_TRELE</name>
<dbReference type="RefSeq" id="WP_021687594.1">
    <property type="nucleotide sequence ID" value="NZ_KI260567.1"/>
</dbReference>
<proteinExistence type="predicted"/>
<dbReference type="Gene3D" id="1.10.10.10">
    <property type="entry name" value="Winged helix-like DNA-binding domain superfamily/Winged helix DNA-binding domain"/>
    <property type="match status" value="1"/>
</dbReference>
<dbReference type="Gene3D" id="1.20.120.530">
    <property type="entry name" value="GntR ligand-binding domain-like"/>
    <property type="match status" value="1"/>
</dbReference>
<evidence type="ECO:0000259" key="4">
    <source>
        <dbReference type="PROSITE" id="PS50949"/>
    </source>
</evidence>
<dbReference type="SUPFAM" id="SSF48008">
    <property type="entry name" value="GntR ligand-binding domain-like"/>
    <property type="match status" value="1"/>
</dbReference>
<reference evidence="5 6" key="1">
    <citation type="submission" date="2013-08" db="EMBL/GenBank/DDBJ databases">
        <authorList>
            <person name="Weinstock G."/>
            <person name="Sodergren E."/>
            <person name="Wylie T."/>
            <person name="Fulton L."/>
            <person name="Fulton R."/>
            <person name="Fronick C."/>
            <person name="O'Laughlin M."/>
            <person name="Godfrey J."/>
            <person name="Miner T."/>
            <person name="Herter B."/>
            <person name="Appelbaum E."/>
            <person name="Cordes M."/>
            <person name="Lek S."/>
            <person name="Wollam A."/>
            <person name="Pepin K.H."/>
            <person name="Palsikar V.B."/>
            <person name="Mitreva M."/>
            <person name="Wilson R.K."/>
        </authorList>
    </citation>
    <scope>NUCLEOTIDE SEQUENCE [LARGE SCALE GENOMIC DNA]</scope>
    <source>
        <strain evidence="5 6">ATCC 700332</strain>
    </source>
</reference>
<dbReference type="PANTHER" id="PTHR43537:SF6">
    <property type="entry name" value="HTH-TYPE TRANSCRIPTIONAL REPRESSOR RSPR"/>
    <property type="match status" value="1"/>
</dbReference>
<protein>
    <submittedName>
        <fullName evidence="5">Transcriptional regulator, GntR family</fullName>
    </submittedName>
</protein>
<dbReference type="InterPro" id="IPR000524">
    <property type="entry name" value="Tscrpt_reg_HTH_GntR"/>
</dbReference>
<dbReference type="InterPro" id="IPR036390">
    <property type="entry name" value="WH_DNA-bd_sf"/>
</dbReference>
<dbReference type="SUPFAM" id="SSF46785">
    <property type="entry name" value="Winged helix' DNA-binding domain"/>
    <property type="match status" value="1"/>
</dbReference>
<evidence type="ECO:0000256" key="1">
    <source>
        <dbReference type="ARBA" id="ARBA00023015"/>
    </source>
</evidence>
<dbReference type="InterPro" id="IPR011711">
    <property type="entry name" value="GntR_C"/>
</dbReference>
<organism evidence="5 6">
    <name type="scientific">Treponema lecithinolyticum ATCC 700332</name>
    <dbReference type="NCBI Taxonomy" id="1321815"/>
    <lineage>
        <taxon>Bacteria</taxon>
        <taxon>Pseudomonadati</taxon>
        <taxon>Spirochaetota</taxon>
        <taxon>Spirochaetia</taxon>
        <taxon>Spirochaetales</taxon>
        <taxon>Treponemataceae</taxon>
        <taxon>Treponema</taxon>
    </lineage>
</organism>
<evidence type="ECO:0000313" key="5">
    <source>
        <dbReference type="EMBL" id="ERJ92631.1"/>
    </source>
</evidence>
<gene>
    <name evidence="5" type="ORF">HMPREF9193_01389</name>
</gene>
<dbReference type="CDD" id="cd07377">
    <property type="entry name" value="WHTH_GntR"/>
    <property type="match status" value="1"/>
</dbReference>
<comment type="caution">
    <text evidence="5">The sequence shown here is derived from an EMBL/GenBank/DDBJ whole genome shotgun (WGS) entry which is preliminary data.</text>
</comment>
<dbReference type="InterPro" id="IPR008920">
    <property type="entry name" value="TF_FadR/GntR_C"/>
</dbReference>
<keyword evidence="6" id="KW-1185">Reference proteome</keyword>
<accession>A0ABN0NYJ3</accession>
<evidence type="ECO:0000256" key="2">
    <source>
        <dbReference type="ARBA" id="ARBA00023125"/>
    </source>
</evidence>
<keyword evidence="1" id="KW-0805">Transcription regulation</keyword>
<feature type="domain" description="HTH gntR-type" evidence="4">
    <location>
        <begin position="6"/>
        <end position="73"/>
    </location>
</feature>
<keyword evidence="2" id="KW-0238">DNA-binding</keyword>
<evidence type="ECO:0000256" key="3">
    <source>
        <dbReference type="ARBA" id="ARBA00023163"/>
    </source>
</evidence>
<dbReference type="Pfam" id="PF00392">
    <property type="entry name" value="GntR"/>
    <property type="match status" value="1"/>
</dbReference>
<dbReference type="SMART" id="SM00895">
    <property type="entry name" value="FCD"/>
    <property type="match status" value="1"/>
</dbReference>